<name>A0A9X3EI85_9BACT</name>
<reference evidence="1" key="1">
    <citation type="submission" date="2022-11" db="EMBL/GenBank/DDBJ databases">
        <title>Minimal conservation of predation-associated metabolite biosynthetic gene clusters underscores biosynthetic potential of Myxococcota including descriptions for ten novel species: Archangium lansinium sp. nov., Myxococcus landrumus sp. nov., Nannocystis bai.</title>
        <authorList>
            <person name="Ahearne A."/>
            <person name="Stevens C."/>
            <person name="Phillips K."/>
        </authorList>
    </citation>
    <scope>NUCLEOTIDE SEQUENCE</scope>
    <source>
        <strain evidence="1">Na p29</strain>
    </source>
</reference>
<proteinExistence type="predicted"/>
<gene>
    <name evidence="1" type="ORF">OV079_01030</name>
</gene>
<evidence type="ECO:0000313" key="1">
    <source>
        <dbReference type="EMBL" id="MCY1004171.1"/>
    </source>
</evidence>
<organism evidence="1 2">
    <name type="scientific">Nannocystis pusilla</name>
    <dbReference type="NCBI Taxonomy" id="889268"/>
    <lineage>
        <taxon>Bacteria</taxon>
        <taxon>Pseudomonadati</taxon>
        <taxon>Myxococcota</taxon>
        <taxon>Polyangia</taxon>
        <taxon>Nannocystales</taxon>
        <taxon>Nannocystaceae</taxon>
        <taxon>Nannocystis</taxon>
    </lineage>
</organism>
<sequence>MFAEYLEDLDALVLSCRSLQSKTYLQESVRAYRASAYRASIVACWIAVVCDYIHKLEELSLGGDAQAQNQLQILSKARDNQNVQGLLDFEKRVLDNARDSFAFISASEHHDLARLQEDRNRCAHPAFDSNGQLFNPPAELARLHILKFRSHSPRASADTRQFAIQTLAADVESVHFPKHSADAIKHFKHGPLSRPRMLSYAISF</sequence>
<keyword evidence="2" id="KW-1185">Reference proteome</keyword>
<comment type="caution">
    <text evidence="1">The sequence shown here is derived from an EMBL/GenBank/DDBJ whole genome shotgun (WGS) entry which is preliminary data.</text>
</comment>
<dbReference type="AlphaFoldDB" id="A0A9X3EI85"/>
<dbReference type="RefSeq" id="WP_267765705.1">
    <property type="nucleotide sequence ID" value="NZ_JAPNKE010000002.1"/>
</dbReference>
<dbReference type="Proteomes" id="UP001150924">
    <property type="component" value="Unassembled WGS sequence"/>
</dbReference>
<evidence type="ECO:0000313" key="2">
    <source>
        <dbReference type="Proteomes" id="UP001150924"/>
    </source>
</evidence>
<protein>
    <submittedName>
        <fullName evidence="1">Uncharacterized protein</fullName>
    </submittedName>
</protein>
<dbReference type="EMBL" id="JAPNKE010000002">
    <property type="protein sequence ID" value="MCY1004171.1"/>
    <property type="molecule type" value="Genomic_DNA"/>
</dbReference>
<accession>A0A9X3EI85</accession>